<dbReference type="PANTHER" id="PTHR34145:SF68">
    <property type="entry name" value="FBD DOMAIN-CONTAINING PROTEIN"/>
    <property type="match status" value="1"/>
</dbReference>
<dbReference type="InterPro" id="IPR053781">
    <property type="entry name" value="F-box_AtFBL13-like"/>
</dbReference>
<evidence type="ECO:0000313" key="3">
    <source>
        <dbReference type="Proteomes" id="UP000826271"/>
    </source>
</evidence>
<feature type="domain" description="F-box" evidence="1">
    <location>
        <begin position="19"/>
        <end position="54"/>
    </location>
</feature>
<evidence type="ECO:0000313" key="2">
    <source>
        <dbReference type="EMBL" id="KAG8370667.1"/>
    </source>
</evidence>
<sequence length="386" mass="44832">MASSSLCNKRIGGVSPDKISELPDGILVSILSLLTLKEAGRTCVLSSRWRFLWTFFEGKMDFDDDEWKMKWPKLMRRINQIFKLHKGVNVERFRISFGNLATLDIVRPCKCVDKWIAFVAKTRVKILELKLSNFRVQPRFLQCLRLMYVRADANMVNYFLSKSPDLEMLLLEQVLNLSELRKIEIYASNLEVLFFFRYDIDIKIKDFHGLHYLYFGEGRTIALSKEDYQLVDMKNFSLPNVKDLHLIIAPTEGNVMLNCIHLLEAAPILNSLTIEFFWRQGVEGFETKLRPGMDGFDRNRMRPNRCIKVVKVVQYLELSAVDARFVKTLVDNTESLDKLIVAPYRAKPNFPMLPQGIEEQADIAMSERGFLQPRVELVIERDLDSC</sequence>
<dbReference type="InterPro" id="IPR001810">
    <property type="entry name" value="F-box_dom"/>
</dbReference>
<gene>
    <name evidence="2" type="ORF">BUALT_Bualt13G0007100</name>
</gene>
<evidence type="ECO:0000259" key="1">
    <source>
        <dbReference type="Pfam" id="PF00646"/>
    </source>
</evidence>
<dbReference type="Pfam" id="PF00646">
    <property type="entry name" value="F-box"/>
    <property type="match status" value="1"/>
</dbReference>
<keyword evidence="3" id="KW-1185">Reference proteome</keyword>
<name>A0AAV6WSV2_9LAMI</name>
<dbReference type="Proteomes" id="UP000826271">
    <property type="component" value="Unassembled WGS sequence"/>
</dbReference>
<proteinExistence type="predicted"/>
<dbReference type="InterPro" id="IPR053772">
    <property type="entry name" value="At1g61320/At1g61330-like"/>
</dbReference>
<accession>A0AAV6WSV2</accession>
<organism evidence="2 3">
    <name type="scientific">Buddleja alternifolia</name>
    <dbReference type="NCBI Taxonomy" id="168488"/>
    <lineage>
        <taxon>Eukaryota</taxon>
        <taxon>Viridiplantae</taxon>
        <taxon>Streptophyta</taxon>
        <taxon>Embryophyta</taxon>
        <taxon>Tracheophyta</taxon>
        <taxon>Spermatophyta</taxon>
        <taxon>Magnoliopsida</taxon>
        <taxon>eudicotyledons</taxon>
        <taxon>Gunneridae</taxon>
        <taxon>Pentapetalae</taxon>
        <taxon>asterids</taxon>
        <taxon>lamiids</taxon>
        <taxon>Lamiales</taxon>
        <taxon>Scrophulariaceae</taxon>
        <taxon>Buddlejeae</taxon>
        <taxon>Buddleja</taxon>
    </lineage>
</organism>
<dbReference type="CDD" id="cd22160">
    <property type="entry name" value="F-box_AtFBL13-like"/>
    <property type="match status" value="1"/>
</dbReference>
<dbReference type="AlphaFoldDB" id="A0AAV6WSV2"/>
<dbReference type="SUPFAM" id="SSF81383">
    <property type="entry name" value="F-box domain"/>
    <property type="match status" value="1"/>
</dbReference>
<reference evidence="2" key="1">
    <citation type="submission" date="2019-10" db="EMBL/GenBank/DDBJ databases">
        <authorList>
            <person name="Zhang R."/>
            <person name="Pan Y."/>
            <person name="Wang J."/>
            <person name="Ma R."/>
            <person name="Yu S."/>
        </authorList>
    </citation>
    <scope>NUCLEOTIDE SEQUENCE</scope>
    <source>
        <strain evidence="2">LA-IB0</strain>
        <tissue evidence="2">Leaf</tissue>
    </source>
</reference>
<comment type="caution">
    <text evidence="2">The sequence shown here is derived from an EMBL/GenBank/DDBJ whole genome shotgun (WGS) entry which is preliminary data.</text>
</comment>
<protein>
    <recommendedName>
        <fullName evidence="1">F-box domain-containing protein</fullName>
    </recommendedName>
</protein>
<dbReference type="InterPro" id="IPR036047">
    <property type="entry name" value="F-box-like_dom_sf"/>
</dbReference>
<dbReference type="EMBL" id="WHWC01000013">
    <property type="protein sequence ID" value="KAG8370667.1"/>
    <property type="molecule type" value="Genomic_DNA"/>
</dbReference>
<dbReference type="PANTHER" id="PTHR34145">
    <property type="entry name" value="OS02G0105600 PROTEIN"/>
    <property type="match status" value="1"/>
</dbReference>